<dbReference type="GO" id="GO:0009638">
    <property type="term" value="P:phototropism"/>
    <property type="evidence" value="ECO:0007669"/>
    <property type="project" value="InterPro"/>
</dbReference>
<dbReference type="InterPro" id="IPR039615">
    <property type="entry name" value="PKS"/>
</dbReference>
<feature type="region of interest" description="Disordered" evidence="1">
    <location>
        <begin position="392"/>
        <end position="419"/>
    </location>
</feature>
<dbReference type="STRING" id="3708.A0A078J9K5"/>
<dbReference type="Proteomes" id="UP000028999">
    <property type="component" value="Unassembled WGS sequence"/>
</dbReference>
<protein>
    <submittedName>
        <fullName evidence="2">BnaAnng17720D protein</fullName>
    </submittedName>
</protein>
<keyword evidence="3" id="KW-1185">Reference proteome</keyword>
<proteinExistence type="predicted"/>
<feature type="region of interest" description="Disordered" evidence="1">
    <location>
        <begin position="140"/>
        <end position="161"/>
    </location>
</feature>
<dbReference type="PANTHER" id="PTHR33781">
    <property type="entry name" value="PROTEIN PHYTOCHROME KINASE SUBSTRATE 1-RELATED"/>
    <property type="match status" value="1"/>
</dbReference>
<dbReference type="AlphaFoldDB" id="A0A078J9K5"/>
<evidence type="ECO:0000313" key="2">
    <source>
        <dbReference type="EMBL" id="CDY61771.1"/>
    </source>
</evidence>
<evidence type="ECO:0000313" key="3">
    <source>
        <dbReference type="Proteomes" id="UP000028999"/>
    </source>
</evidence>
<dbReference type="EMBL" id="LK034037">
    <property type="protein sequence ID" value="CDY61771.1"/>
    <property type="molecule type" value="Genomic_DNA"/>
</dbReference>
<dbReference type="Gramene" id="CDY61771">
    <property type="protein sequence ID" value="CDY61771"/>
    <property type="gene ID" value="GSBRNA2T00034352001"/>
</dbReference>
<name>A0A078J9K5_BRANA</name>
<feature type="compositionally biased region" description="Basic and acidic residues" evidence="1">
    <location>
        <begin position="148"/>
        <end position="159"/>
    </location>
</feature>
<feature type="compositionally biased region" description="Low complexity" evidence="1">
    <location>
        <begin position="75"/>
        <end position="90"/>
    </location>
</feature>
<evidence type="ECO:0000256" key="1">
    <source>
        <dbReference type="SAM" id="MobiDB-lite"/>
    </source>
</evidence>
<feature type="compositionally biased region" description="Polar residues" evidence="1">
    <location>
        <begin position="92"/>
        <end position="112"/>
    </location>
</feature>
<feature type="region of interest" description="Disordered" evidence="1">
    <location>
        <begin position="64"/>
        <end position="125"/>
    </location>
</feature>
<sequence>MEETTVTVVATKRYALDPYVKIIQSRSNDIDVSFSSYIKPDNNNEQQKQQEDTELSIFEARSYFSESGGNDSDPRFSSVSSPKVSSFPVRHTASSEASWNSQTGLLSNNNRQGSDRDGRGSSKKGSRWFFRRRTCPCSSSKSVQVQETKPRIAESRTGSDRTVSNRIAHHNHQTISSTVPSFSSFSFPTLNEPTPTIENHKIPVENRIEQALHPVKPVLSLTSPKAVVTEEEAASDASSDLFEIESFSTQRVARPYAPHAADLVRNSIDDTATEYGYEPSEASVTWSVTTAETKANNFSRISLSQSPLAFSVCDKRKTTCLLGCRCEKAVIVSGDKRLVQPLKSVRFEDSVAQKVLCNNGNSKLSLKTIDDSDSHRVSSVFSVRPALETHHGGRQRLCRQVTPFPPSSLREKSDRNPRGTTTLSVVAAAPLCSLVSSLRTTIETDKGSDYVGNSRRLLQSLVFTVRRGQHDLDADYLNEDNKEHLSALALSLPDIMVTF</sequence>
<dbReference type="PaxDb" id="3708-A0A078J9K5"/>
<reference evidence="2 3" key="1">
    <citation type="journal article" date="2014" name="Science">
        <title>Plant genetics. Early allopolyploid evolution in the post-Neolithic Brassica napus oilseed genome.</title>
        <authorList>
            <person name="Chalhoub B."/>
            <person name="Denoeud F."/>
            <person name="Liu S."/>
            <person name="Parkin I.A."/>
            <person name="Tang H."/>
            <person name="Wang X."/>
            <person name="Chiquet J."/>
            <person name="Belcram H."/>
            <person name="Tong C."/>
            <person name="Samans B."/>
            <person name="Correa M."/>
            <person name="Da Silva C."/>
            <person name="Just J."/>
            <person name="Falentin C."/>
            <person name="Koh C.S."/>
            <person name="Le Clainche I."/>
            <person name="Bernard M."/>
            <person name="Bento P."/>
            <person name="Noel B."/>
            <person name="Labadie K."/>
            <person name="Alberti A."/>
            <person name="Charles M."/>
            <person name="Arnaud D."/>
            <person name="Guo H."/>
            <person name="Daviaud C."/>
            <person name="Alamery S."/>
            <person name="Jabbari K."/>
            <person name="Zhao M."/>
            <person name="Edger P.P."/>
            <person name="Chelaifa H."/>
            <person name="Tack D."/>
            <person name="Lassalle G."/>
            <person name="Mestiri I."/>
            <person name="Schnel N."/>
            <person name="Le Paslier M.C."/>
            <person name="Fan G."/>
            <person name="Renault V."/>
            <person name="Bayer P.E."/>
            <person name="Golicz A.A."/>
            <person name="Manoli S."/>
            <person name="Lee T.H."/>
            <person name="Thi V.H."/>
            <person name="Chalabi S."/>
            <person name="Hu Q."/>
            <person name="Fan C."/>
            <person name="Tollenaere R."/>
            <person name="Lu Y."/>
            <person name="Battail C."/>
            <person name="Shen J."/>
            <person name="Sidebottom C.H."/>
            <person name="Wang X."/>
            <person name="Canaguier A."/>
            <person name="Chauveau A."/>
            <person name="Berard A."/>
            <person name="Deniot G."/>
            <person name="Guan M."/>
            <person name="Liu Z."/>
            <person name="Sun F."/>
            <person name="Lim Y.P."/>
            <person name="Lyons E."/>
            <person name="Town C.D."/>
            <person name="Bancroft I."/>
            <person name="Wang X."/>
            <person name="Meng J."/>
            <person name="Ma J."/>
            <person name="Pires J.C."/>
            <person name="King G.J."/>
            <person name="Brunel D."/>
            <person name="Delourme R."/>
            <person name="Renard M."/>
            <person name="Aury J.M."/>
            <person name="Adams K.L."/>
            <person name="Batley J."/>
            <person name="Snowdon R.J."/>
            <person name="Tost J."/>
            <person name="Edwards D."/>
            <person name="Zhou Y."/>
            <person name="Hua W."/>
            <person name="Sharpe A.G."/>
            <person name="Paterson A.H."/>
            <person name="Guan C."/>
            <person name="Wincker P."/>
        </authorList>
    </citation>
    <scope>NUCLEOTIDE SEQUENCE [LARGE SCALE GENOMIC DNA]</scope>
    <source>
        <strain evidence="3">cv. Darmor-bzh</strain>
    </source>
</reference>
<gene>
    <name evidence="2" type="primary">BnaAnng17720D</name>
    <name evidence="2" type="ORF">GSBRNA2T00034352001</name>
</gene>
<accession>A0A078J9K5</accession>
<dbReference type="PANTHER" id="PTHR33781:SF1">
    <property type="entry name" value="PROTEIN PHYTOCHROME KINASE SUBSTRATE 4"/>
    <property type="match status" value="1"/>
</dbReference>
<organism evidence="2 3">
    <name type="scientific">Brassica napus</name>
    <name type="common">Rape</name>
    <dbReference type="NCBI Taxonomy" id="3708"/>
    <lineage>
        <taxon>Eukaryota</taxon>
        <taxon>Viridiplantae</taxon>
        <taxon>Streptophyta</taxon>
        <taxon>Embryophyta</taxon>
        <taxon>Tracheophyta</taxon>
        <taxon>Spermatophyta</taxon>
        <taxon>Magnoliopsida</taxon>
        <taxon>eudicotyledons</taxon>
        <taxon>Gunneridae</taxon>
        <taxon>Pentapetalae</taxon>
        <taxon>rosids</taxon>
        <taxon>malvids</taxon>
        <taxon>Brassicales</taxon>
        <taxon>Brassicaceae</taxon>
        <taxon>Brassiceae</taxon>
        <taxon>Brassica</taxon>
    </lineage>
</organism>